<dbReference type="GO" id="GO:0008171">
    <property type="term" value="F:O-methyltransferase activity"/>
    <property type="evidence" value="ECO:0007669"/>
    <property type="project" value="InterPro"/>
</dbReference>
<keyword evidence="1" id="KW-0489">Methyltransferase</keyword>
<keyword evidence="2" id="KW-0808">Transferase</keyword>
<dbReference type="InterPro" id="IPR036390">
    <property type="entry name" value="WH_DNA-bd_sf"/>
</dbReference>
<dbReference type="InterPro" id="IPR012967">
    <property type="entry name" value="COMT_dimerisation"/>
</dbReference>
<dbReference type="Pfam" id="PF00891">
    <property type="entry name" value="Methyltransf_2"/>
    <property type="match status" value="1"/>
</dbReference>
<dbReference type="PIRSF" id="PIRSF005739">
    <property type="entry name" value="O-mtase"/>
    <property type="match status" value="1"/>
</dbReference>
<evidence type="ECO:0000259" key="5">
    <source>
        <dbReference type="Pfam" id="PF00891"/>
    </source>
</evidence>
<sequence>MDKLEIESLAGKVQQAVASYDPSDSSSWIPIQDAIEELRRATEPPHVFLMKQRFHTVQNICLVAAVEMGLFHILSAGAGESVTASDLAKESGYDQTLIARIMRMMTALGLATEAGYQSYRANARTICQSDLGSIGGLVIASSMLYPLASHIHQYLNQQKPCATDESPAPYTFAMRETLWETLSTDLAWKQAFDNNMTTRNKSFSVPWHSKYPVRERLPPPSPINPEQPLKPFTIVDIGGSQGVDLQRFATAFPEVPCELILQDLPETVNGIPSGLDSRIRPMVYDFFTPQPVKGADLYYLKSILHDWNDEAAQKILSTTAQVMGPHSRLLINEIVLAETGETLARADMDMLMWLLCNGMERTRRQWEELLGRIEPPLRIVAVWPGEGADPQCVIESCLVGSEA</sequence>
<dbReference type="GeneID" id="30971404"/>
<dbReference type="PANTHER" id="PTHR43712:SF11">
    <property type="entry name" value="O-METHYLTRANSFERASE (AFU_ORTHOLOGUE AFUA_2G17820)-RELATED"/>
    <property type="match status" value="1"/>
</dbReference>
<dbReference type="Gene3D" id="1.10.10.10">
    <property type="entry name" value="Winged helix-like DNA-binding domain superfamily/Winged helix DNA-binding domain"/>
    <property type="match status" value="1"/>
</dbReference>
<dbReference type="InterPro" id="IPR016461">
    <property type="entry name" value="COMT-like"/>
</dbReference>
<keyword evidence="3" id="KW-0949">S-adenosyl-L-methionine</keyword>
<dbReference type="Gene3D" id="3.40.50.150">
    <property type="entry name" value="Vaccinia Virus protein VP39"/>
    <property type="match status" value="1"/>
</dbReference>
<gene>
    <name evidence="7" type="ORF">ASPACDRAFT_1858214</name>
</gene>
<evidence type="ECO:0000256" key="4">
    <source>
        <dbReference type="PIRSR" id="PIRSR005739-1"/>
    </source>
</evidence>
<organism evidence="7 8">
    <name type="scientific">Aspergillus aculeatus (strain ATCC 16872 / CBS 172.66 / WB 5094)</name>
    <dbReference type="NCBI Taxonomy" id="690307"/>
    <lineage>
        <taxon>Eukaryota</taxon>
        <taxon>Fungi</taxon>
        <taxon>Dikarya</taxon>
        <taxon>Ascomycota</taxon>
        <taxon>Pezizomycotina</taxon>
        <taxon>Eurotiomycetes</taxon>
        <taxon>Eurotiomycetidae</taxon>
        <taxon>Eurotiales</taxon>
        <taxon>Aspergillaceae</taxon>
        <taxon>Aspergillus</taxon>
        <taxon>Aspergillus subgen. Circumdati</taxon>
    </lineage>
</organism>
<evidence type="ECO:0000256" key="3">
    <source>
        <dbReference type="ARBA" id="ARBA00022691"/>
    </source>
</evidence>
<dbReference type="VEuPathDB" id="FungiDB:ASPACDRAFT_1858214"/>
<proteinExistence type="predicted"/>
<reference evidence="8" key="1">
    <citation type="journal article" date="2017" name="Genome Biol.">
        <title>Comparative genomics reveals high biological diversity and specific adaptations in the industrially and medically important fungal genus Aspergillus.</title>
        <authorList>
            <person name="de Vries R.P."/>
            <person name="Riley R."/>
            <person name="Wiebenga A."/>
            <person name="Aguilar-Osorio G."/>
            <person name="Amillis S."/>
            <person name="Uchima C.A."/>
            <person name="Anderluh G."/>
            <person name="Asadollahi M."/>
            <person name="Askin M."/>
            <person name="Barry K."/>
            <person name="Battaglia E."/>
            <person name="Bayram O."/>
            <person name="Benocci T."/>
            <person name="Braus-Stromeyer S.A."/>
            <person name="Caldana C."/>
            <person name="Canovas D."/>
            <person name="Cerqueira G.C."/>
            <person name="Chen F."/>
            <person name="Chen W."/>
            <person name="Choi C."/>
            <person name="Clum A."/>
            <person name="Dos Santos R.A."/>
            <person name="Damasio A.R."/>
            <person name="Diallinas G."/>
            <person name="Emri T."/>
            <person name="Fekete E."/>
            <person name="Flipphi M."/>
            <person name="Freyberg S."/>
            <person name="Gallo A."/>
            <person name="Gournas C."/>
            <person name="Habgood R."/>
            <person name="Hainaut M."/>
            <person name="Harispe M.L."/>
            <person name="Henrissat B."/>
            <person name="Hilden K.S."/>
            <person name="Hope R."/>
            <person name="Hossain A."/>
            <person name="Karabika E."/>
            <person name="Karaffa L."/>
            <person name="Karanyi Z."/>
            <person name="Krasevec N."/>
            <person name="Kuo A."/>
            <person name="Kusch H."/>
            <person name="LaButti K."/>
            <person name="Lagendijk E.L."/>
            <person name="Lapidus A."/>
            <person name="Levasseur A."/>
            <person name="Lindquist E."/>
            <person name="Lipzen A."/>
            <person name="Logrieco A.F."/>
            <person name="MacCabe A."/>
            <person name="Maekelae M.R."/>
            <person name="Malavazi I."/>
            <person name="Melin P."/>
            <person name="Meyer V."/>
            <person name="Mielnichuk N."/>
            <person name="Miskei M."/>
            <person name="Molnar A.P."/>
            <person name="Mule G."/>
            <person name="Ngan C.Y."/>
            <person name="Orejas M."/>
            <person name="Orosz E."/>
            <person name="Ouedraogo J.P."/>
            <person name="Overkamp K.M."/>
            <person name="Park H.-S."/>
            <person name="Perrone G."/>
            <person name="Piumi F."/>
            <person name="Punt P.J."/>
            <person name="Ram A.F."/>
            <person name="Ramon A."/>
            <person name="Rauscher S."/>
            <person name="Record E."/>
            <person name="Riano-Pachon D.M."/>
            <person name="Robert V."/>
            <person name="Roehrig J."/>
            <person name="Ruller R."/>
            <person name="Salamov A."/>
            <person name="Salih N.S."/>
            <person name="Samson R.A."/>
            <person name="Sandor E."/>
            <person name="Sanguinetti M."/>
            <person name="Schuetze T."/>
            <person name="Sepcic K."/>
            <person name="Shelest E."/>
            <person name="Sherlock G."/>
            <person name="Sophianopoulou V."/>
            <person name="Squina F.M."/>
            <person name="Sun H."/>
            <person name="Susca A."/>
            <person name="Todd R.B."/>
            <person name="Tsang A."/>
            <person name="Unkles S.E."/>
            <person name="van de Wiele N."/>
            <person name="van Rossen-Uffink D."/>
            <person name="Oliveira J.V."/>
            <person name="Vesth T.C."/>
            <person name="Visser J."/>
            <person name="Yu J.-H."/>
            <person name="Zhou M."/>
            <person name="Andersen M.R."/>
            <person name="Archer D.B."/>
            <person name="Baker S.E."/>
            <person name="Benoit I."/>
            <person name="Brakhage A.A."/>
            <person name="Braus G.H."/>
            <person name="Fischer R."/>
            <person name="Frisvad J.C."/>
            <person name="Goldman G.H."/>
            <person name="Houbraken J."/>
            <person name="Oakley B."/>
            <person name="Pocsi I."/>
            <person name="Scazzocchio C."/>
            <person name="Seiboth B."/>
            <person name="vanKuyk P.A."/>
            <person name="Wortman J."/>
            <person name="Dyer P.S."/>
            <person name="Grigoriev I.V."/>
        </authorList>
    </citation>
    <scope>NUCLEOTIDE SEQUENCE [LARGE SCALE GENOMIC DNA]</scope>
    <source>
        <strain evidence="8">ATCC 16872 / CBS 172.66 / WB 5094</strain>
    </source>
</reference>
<feature type="domain" description="O-methyltransferase C-terminal" evidence="5">
    <location>
        <begin position="233"/>
        <end position="371"/>
    </location>
</feature>
<dbReference type="Pfam" id="PF08100">
    <property type="entry name" value="Dimerisation"/>
    <property type="match status" value="1"/>
</dbReference>
<dbReference type="EMBL" id="KV878982">
    <property type="protein sequence ID" value="OJJ97420.1"/>
    <property type="molecule type" value="Genomic_DNA"/>
</dbReference>
<evidence type="ECO:0000313" key="8">
    <source>
        <dbReference type="Proteomes" id="UP000184546"/>
    </source>
</evidence>
<dbReference type="SUPFAM" id="SSF53335">
    <property type="entry name" value="S-adenosyl-L-methionine-dependent methyltransferases"/>
    <property type="match status" value="1"/>
</dbReference>
<evidence type="ECO:0000313" key="7">
    <source>
        <dbReference type="EMBL" id="OJJ97420.1"/>
    </source>
</evidence>
<accession>A0A1L9WMT1</accession>
<feature type="active site" description="Proton acceptor" evidence="4">
    <location>
        <position position="305"/>
    </location>
</feature>
<dbReference type="Proteomes" id="UP000184546">
    <property type="component" value="Unassembled WGS sequence"/>
</dbReference>
<keyword evidence="8" id="KW-1185">Reference proteome</keyword>
<dbReference type="OrthoDB" id="2410195at2759"/>
<dbReference type="GO" id="GO:0032259">
    <property type="term" value="P:methylation"/>
    <property type="evidence" value="ECO:0007669"/>
    <property type="project" value="UniProtKB-KW"/>
</dbReference>
<dbReference type="InterPro" id="IPR029063">
    <property type="entry name" value="SAM-dependent_MTases_sf"/>
</dbReference>
<protein>
    <submittedName>
        <fullName evidence="7">Uncharacterized protein</fullName>
    </submittedName>
</protein>
<dbReference type="SUPFAM" id="SSF46785">
    <property type="entry name" value="Winged helix' DNA-binding domain"/>
    <property type="match status" value="1"/>
</dbReference>
<dbReference type="OMA" id="RLLINEM"/>
<dbReference type="AlphaFoldDB" id="A0A1L9WMT1"/>
<evidence type="ECO:0000259" key="6">
    <source>
        <dbReference type="Pfam" id="PF08100"/>
    </source>
</evidence>
<feature type="domain" description="O-methyltransferase dimerisation" evidence="6">
    <location>
        <begin position="59"/>
        <end position="120"/>
    </location>
</feature>
<dbReference type="InterPro" id="IPR001077">
    <property type="entry name" value="COMT_C"/>
</dbReference>
<dbReference type="GO" id="GO:0044550">
    <property type="term" value="P:secondary metabolite biosynthetic process"/>
    <property type="evidence" value="ECO:0007669"/>
    <property type="project" value="UniProtKB-ARBA"/>
</dbReference>
<evidence type="ECO:0000256" key="2">
    <source>
        <dbReference type="ARBA" id="ARBA00022679"/>
    </source>
</evidence>
<dbReference type="PANTHER" id="PTHR43712">
    <property type="entry name" value="PUTATIVE (AFU_ORTHOLOGUE AFUA_4G14580)-RELATED"/>
    <property type="match status" value="1"/>
</dbReference>
<evidence type="ECO:0000256" key="1">
    <source>
        <dbReference type="ARBA" id="ARBA00022603"/>
    </source>
</evidence>
<dbReference type="GO" id="GO:0046983">
    <property type="term" value="F:protein dimerization activity"/>
    <property type="evidence" value="ECO:0007669"/>
    <property type="project" value="InterPro"/>
</dbReference>
<dbReference type="InterPro" id="IPR036388">
    <property type="entry name" value="WH-like_DNA-bd_sf"/>
</dbReference>
<dbReference type="PROSITE" id="PS51683">
    <property type="entry name" value="SAM_OMT_II"/>
    <property type="match status" value="1"/>
</dbReference>
<dbReference type="RefSeq" id="XP_020053760.1">
    <property type="nucleotide sequence ID" value="XM_020197590.1"/>
</dbReference>
<name>A0A1L9WMT1_ASPA1</name>